<dbReference type="Proteomes" id="UP000192940">
    <property type="component" value="Chromosome I"/>
</dbReference>
<feature type="transmembrane region" description="Helical" evidence="1">
    <location>
        <begin position="149"/>
        <end position="169"/>
    </location>
</feature>
<sequence>MLKLMKLELKKHKMGWYWKGALIASFLIIVLIGLISYVEEQDLKEAFSTFDEMFTAMSVMVRVVFVIFAAVLIGKLIINEYNNKTISIMFTYPVPRKKLIAAKLLLIMGITFITILISNVTVIAVFIALNSVLHIIPGTPSMELLINEGIQMLIQGLSAAGISMIPLYFGMRKKSVAATIVSSFILITLLNNNGGFYISSFIVIPITLGIIGLLIAYMSFRNVENVDVV</sequence>
<feature type="transmembrane region" description="Helical" evidence="1">
    <location>
        <begin position="21"/>
        <end position="39"/>
    </location>
</feature>
<gene>
    <name evidence="2" type="ORF">SAMN05661091_5424</name>
</gene>
<evidence type="ECO:0000313" key="3">
    <source>
        <dbReference type="Proteomes" id="UP000192940"/>
    </source>
</evidence>
<feature type="transmembrane region" description="Helical" evidence="1">
    <location>
        <begin position="99"/>
        <end position="129"/>
    </location>
</feature>
<evidence type="ECO:0000313" key="2">
    <source>
        <dbReference type="EMBL" id="SMF91342.1"/>
    </source>
</evidence>
<proteinExistence type="predicted"/>
<dbReference type="STRING" id="1313296.SAMN05661091_5424"/>
<feature type="transmembrane region" description="Helical" evidence="1">
    <location>
        <begin position="198"/>
        <end position="220"/>
    </location>
</feature>
<name>A0A1X7HQV9_9BACL</name>
<keyword evidence="1" id="KW-0472">Membrane</keyword>
<keyword evidence="1" id="KW-1133">Transmembrane helix</keyword>
<protein>
    <submittedName>
        <fullName evidence="2">ABC-2 family transporter protein</fullName>
    </submittedName>
</protein>
<keyword evidence="1" id="KW-0812">Transmembrane</keyword>
<keyword evidence="3" id="KW-1185">Reference proteome</keyword>
<reference evidence="2 3" key="1">
    <citation type="submission" date="2017-04" db="EMBL/GenBank/DDBJ databases">
        <authorList>
            <person name="Afonso C.L."/>
            <person name="Miller P.J."/>
            <person name="Scott M.A."/>
            <person name="Spackman E."/>
            <person name="Goraichik I."/>
            <person name="Dimitrov K.M."/>
            <person name="Suarez D.L."/>
            <person name="Swayne D.E."/>
        </authorList>
    </citation>
    <scope>NUCLEOTIDE SEQUENCE [LARGE SCALE GENOMIC DNA]</scope>
    <source>
        <strain evidence="2 3">N3/975</strain>
    </source>
</reference>
<dbReference type="Pfam" id="PF12730">
    <property type="entry name" value="ABC2_membrane_4"/>
    <property type="match status" value="1"/>
</dbReference>
<organism evidence="2 3">
    <name type="scientific">Paenibacillus uliginis N3/975</name>
    <dbReference type="NCBI Taxonomy" id="1313296"/>
    <lineage>
        <taxon>Bacteria</taxon>
        <taxon>Bacillati</taxon>
        <taxon>Bacillota</taxon>
        <taxon>Bacilli</taxon>
        <taxon>Bacillales</taxon>
        <taxon>Paenibacillaceae</taxon>
        <taxon>Paenibacillus</taxon>
    </lineage>
</organism>
<dbReference type="AlphaFoldDB" id="A0A1X7HQV9"/>
<dbReference type="RefSeq" id="WP_208916035.1">
    <property type="nucleotide sequence ID" value="NZ_LT840184.1"/>
</dbReference>
<feature type="transmembrane region" description="Helical" evidence="1">
    <location>
        <begin position="59"/>
        <end position="78"/>
    </location>
</feature>
<accession>A0A1X7HQV9</accession>
<dbReference type="EMBL" id="LT840184">
    <property type="protein sequence ID" value="SMF91342.1"/>
    <property type="molecule type" value="Genomic_DNA"/>
</dbReference>
<evidence type="ECO:0000256" key="1">
    <source>
        <dbReference type="SAM" id="Phobius"/>
    </source>
</evidence>